<dbReference type="EMBL" id="JBELQD010000015">
    <property type="protein sequence ID" value="MER2289626.1"/>
    <property type="molecule type" value="Genomic_DNA"/>
</dbReference>
<gene>
    <name evidence="2" type="ORF">ABS770_15260</name>
</gene>
<dbReference type="Proteomes" id="UP001432995">
    <property type="component" value="Unassembled WGS sequence"/>
</dbReference>
<dbReference type="Pfam" id="PF10137">
    <property type="entry name" value="CAP12-PCTIR_TIR"/>
    <property type="match status" value="1"/>
</dbReference>
<name>A0ABV1R481_9HYPH</name>
<reference evidence="2" key="1">
    <citation type="submission" date="2024-06" db="EMBL/GenBank/DDBJ databases">
        <authorList>
            <person name="Campbell A.G."/>
        </authorList>
    </citation>
    <scope>NUCLEOTIDE SEQUENCE</scope>
    <source>
        <strain evidence="2">EM17</strain>
    </source>
</reference>
<protein>
    <submittedName>
        <fullName evidence="2">TIR domain-containing protein</fullName>
    </submittedName>
</protein>
<evidence type="ECO:0000313" key="2">
    <source>
        <dbReference type="EMBL" id="MER2289626.1"/>
    </source>
</evidence>
<dbReference type="InterPro" id="IPR019302">
    <property type="entry name" value="CAP12/PCTIR_TIR_dom"/>
</dbReference>
<proteinExistence type="predicted"/>
<evidence type="ECO:0000313" key="3">
    <source>
        <dbReference type="Proteomes" id="UP001432995"/>
    </source>
</evidence>
<accession>A0ABV1R481</accession>
<evidence type="ECO:0000259" key="1">
    <source>
        <dbReference type="Pfam" id="PF10137"/>
    </source>
</evidence>
<dbReference type="RefSeq" id="WP_350378835.1">
    <property type="nucleotide sequence ID" value="NZ_JBELQD010000015.1"/>
</dbReference>
<sequence>MSEAEEPVKFETTFGRDKYYDDVRFSYEAIRNLMKSFGDKLAAIPDEIRAFSISFDENGQNYSFKNPKPAHMQRAVKAKFFSVDAYSGTNKRYLSIRYSKNSFRLSMDGFLNERDLDDVFYILDARYAESKIAVGEALKDVTIFIGHGRSKLWRDLKDHLQDMHHFKVEAYETGARAGYNIQDILLDMSTRASMALLVHTGEDIDREGKEHARENVVHETGLFQGKLGFRRAIVLLEDGTNEFSNIAGLQQLRFQKGNIKEIFGDVVATIKREFTPR</sequence>
<organism evidence="2 3">
    <name type="scientific">Methylobacterium brachiatum</name>
    <dbReference type="NCBI Taxonomy" id="269660"/>
    <lineage>
        <taxon>Bacteria</taxon>
        <taxon>Pseudomonadati</taxon>
        <taxon>Pseudomonadota</taxon>
        <taxon>Alphaproteobacteria</taxon>
        <taxon>Hyphomicrobiales</taxon>
        <taxon>Methylobacteriaceae</taxon>
        <taxon>Methylobacterium</taxon>
    </lineage>
</organism>
<feature type="domain" description="CD-NTase-associated protein 12/Pycsar effector protein TIR" evidence="1">
    <location>
        <begin position="143"/>
        <end position="255"/>
    </location>
</feature>
<keyword evidence="3" id="KW-1185">Reference proteome</keyword>
<comment type="caution">
    <text evidence="2">The sequence shown here is derived from an EMBL/GenBank/DDBJ whole genome shotgun (WGS) entry which is preliminary data.</text>
</comment>